<dbReference type="Proteomes" id="UP000584931">
    <property type="component" value="Unassembled WGS sequence"/>
</dbReference>
<proteinExistence type="predicted"/>
<dbReference type="AlphaFoldDB" id="A0A7Y9XG09"/>
<protein>
    <recommendedName>
        <fullName evidence="1">TPR repeat domain-containing protein</fullName>
    </recommendedName>
</protein>
<evidence type="ECO:0000259" key="1">
    <source>
        <dbReference type="Pfam" id="PF23275"/>
    </source>
</evidence>
<comment type="caution">
    <text evidence="2">The sequence shown here is derived from an EMBL/GenBank/DDBJ whole genome shotgun (WGS) entry which is preliminary data.</text>
</comment>
<dbReference type="EMBL" id="JACCHL010000001">
    <property type="protein sequence ID" value="NYH54027.1"/>
    <property type="molecule type" value="Genomic_DNA"/>
</dbReference>
<accession>A0A7Y9XG09</accession>
<sequence>MATFDLTFQPRTTTANPEAIRARMEDLDILQARLLGRADDLTGQFGSAATQFTDLIGWNIKGLSEEDYQYWKDAGVAITYAASKIEQWAQYVEEFKDERETQNSEWFDFRTAKEGEIPVDFQGQTITATHPERGGLFGISDASKCRDIYDEVAAKLTELQERERTNYRKFEEHAEEVAEDLREGPTKANVQDLIDAGINSWAFYNLDPNRYTMLVDGRELTEENAEEWAEELGDYWSGHQPIDERYHELMLMMSMITTNAMQAQQGGTGYRNEELDFLRAFYDELEEDPNPGYIGVIGIPAEMKGDHLSDEEREHALGVLGDGLLALSDERVGGGYDDLPASVKSVVDGPDFSGVRAGGQYTPTNSGWMEQAGYLNDLLSNSHEDFEGGAEFSTRMMGTVSASLTRIDALGGDDSSMSGLLGVATRNEDANYAVLTGEYPEGVEGDLPWTEETADNVTDRIIGQLYTHEWGDDGEAARDLTEWIEDMSWSDEEDERRMAAGAMDGLMETITSKDMHDTLSDTGIEVELSDGTEVPNAPFTAVNGEVADGFAHLFELYIESFADEEGIDGGHVDFGWERGEEDLWDDDSRTLAMSPAERLIFLEYVMGNEDSAVRAHTAATVYSAAQTELYLENGNRSETGANAGVLQSLVDAALHNEAVNRNLDLEQEEAMRKKLVEGVANSGNNALSLVPGVGVVLQSTGQFLAPEIINQAFDDYLSVMSHEDSMTTAIDVDYYTSAKVFSEVIERGGGELPVIDGDIRIEDAGGATPQEVLERAGLLGERDGEYYIDFGGEPGEDAPSSSEVQEALNRFLDSSEVDWTPGETHSGTDFSSNFTDYFSDYYDPIQDQMRYTKDNIEGLYEGVPAGAPSS</sequence>
<gene>
    <name evidence="2" type="ORF">HNR06_003616</name>
</gene>
<evidence type="ECO:0000313" key="3">
    <source>
        <dbReference type="Proteomes" id="UP000584931"/>
    </source>
</evidence>
<dbReference type="RefSeq" id="WP_179810710.1">
    <property type="nucleotide sequence ID" value="NZ_JACCHL010000001.1"/>
</dbReference>
<dbReference type="Pfam" id="PF23275">
    <property type="entry name" value="TPR_23"/>
    <property type="match status" value="1"/>
</dbReference>
<name>A0A7Y9XG09_9ACTN</name>
<dbReference type="InterPro" id="IPR057037">
    <property type="entry name" value="TPR_rep_actino"/>
</dbReference>
<reference evidence="2 3" key="1">
    <citation type="submission" date="2020-07" db="EMBL/GenBank/DDBJ databases">
        <title>Sequencing the genomes of 1000 actinobacteria strains.</title>
        <authorList>
            <person name="Klenk H.-P."/>
        </authorList>
    </citation>
    <scope>NUCLEOTIDE SEQUENCE [LARGE SCALE GENOMIC DNA]</scope>
    <source>
        <strain evidence="2 3">DSM 45278</strain>
    </source>
</reference>
<organism evidence="2 3">
    <name type="scientific">Nocardiopsis sinuspersici</name>
    <dbReference type="NCBI Taxonomy" id="501010"/>
    <lineage>
        <taxon>Bacteria</taxon>
        <taxon>Bacillati</taxon>
        <taxon>Actinomycetota</taxon>
        <taxon>Actinomycetes</taxon>
        <taxon>Streptosporangiales</taxon>
        <taxon>Nocardiopsidaceae</taxon>
        <taxon>Nocardiopsis</taxon>
    </lineage>
</organism>
<feature type="domain" description="TPR repeat" evidence="1">
    <location>
        <begin position="272"/>
        <end position="483"/>
    </location>
</feature>
<evidence type="ECO:0000313" key="2">
    <source>
        <dbReference type="EMBL" id="NYH54027.1"/>
    </source>
</evidence>